<comment type="subcellular location">
    <subcellularLocation>
        <location evidence="1">Cell membrane</location>
        <topology evidence="1">Multi-pass membrane protein</topology>
    </subcellularLocation>
</comment>
<feature type="transmembrane region" description="Helical" evidence="6">
    <location>
        <begin position="259"/>
        <end position="280"/>
    </location>
</feature>
<feature type="transmembrane region" description="Helical" evidence="6">
    <location>
        <begin position="381"/>
        <end position="399"/>
    </location>
</feature>
<feature type="transmembrane region" description="Helical" evidence="6">
    <location>
        <begin position="34"/>
        <end position="53"/>
    </location>
</feature>
<dbReference type="InterPro" id="IPR053200">
    <property type="entry name" value="YfmO-like"/>
</dbReference>
<reference evidence="8 9" key="1">
    <citation type="submission" date="2020-08" db="EMBL/GenBank/DDBJ databases">
        <title>A Genomic Blueprint of the Chicken Gut Microbiome.</title>
        <authorList>
            <person name="Gilroy R."/>
            <person name="Ravi A."/>
            <person name="Getino M."/>
            <person name="Pursley I."/>
            <person name="Horton D.L."/>
            <person name="Alikhan N.-F."/>
            <person name="Baker D."/>
            <person name="Gharbi K."/>
            <person name="Hall N."/>
            <person name="Watson M."/>
            <person name="Adriaenssens E.M."/>
            <person name="Foster-Nyarko E."/>
            <person name="Jarju S."/>
            <person name="Secka A."/>
            <person name="Antonio M."/>
            <person name="Oren A."/>
            <person name="Chaudhuri R."/>
            <person name="La Ragione R.M."/>
            <person name="Hildebrand F."/>
            <person name="Pallen M.J."/>
        </authorList>
    </citation>
    <scope>NUCLEOTIDE SEQUENCE [LARGE SCALE GENOMIC DNA]</scope>
    <source>
        <strain evidence="8 9">Sa1BUA8</strain>
    </source>
</reference>
<feature type="region of interest" description="Disordered" evidence="5">
    <location>
        <begin position="1"/>
        <end position="29"/>
    </location>
</feature>
<feature type="transmembrane region" description="Helical" evidence="6">
    <location>
        <begin position="73"/>
        <end position="94"/>
    </location>
</feature>
<feature type="domain" description="Major facilitator superfamily (MFS) profile" evidence="7">
    <location>
        <begin position="35"/>
        <end position="403"/>
    </location>
</feature>
<dbReference type="PANTHER" id="PTHR43683:SF1">
    <property type="entry name" value="MULTIDRUG EFFLUX PROTEIN YFMO"/>
    <property type="match status" value="1"/>
</dbReference>
<sequence>MQVNPAGPQRPAYQHPPDPGGRVSRTTRNEPNKTAIYATALTAFFAIAGIAVVDPILPIIGQEIGASTWQIELLFTAYIAVMAIGMIPAVLATGRFGYKKVLGAGVSLVAVAAILAALSQNIGQLAALRGLWGLGNAMFFATAMVLLVSLANDREWVVGLFETCVGLGFAVGPLIGGLLGQFSWRIPFLACGLFMIVALALSITRLQDPAEKPTPLHVGQVFALFRKPGFRALCIVTAAYNFVFFVILGYTPVFLGLDVIPLGLVFTAWGIGLAVGILVVGHRLAHAVGAVQTMGIAVVGVLLATVALALDLGTAGSVVVLVVAGVFMGIANANLTDLSLALGSPDRRVTTGAFNLVRWGFAAPAPVIAGLLHPVGPSVPYWVGAGVLLVGVVAFLATAHRMAGELGESVLWSRWNRRARAVEGTPEEALGEI</sequence>
<dbReference type="PANTHER" id="PTHR43683">
    <property type="entry name" value="MULTIDRUG EFFLUX PROTEIN YFMO"/>
    <property type="match status" value="1"/>
</dbReference>
<evidence type="ECO:0000256" key="6">
    <source>
        <dbReference type="SAM" id="Phobius"/>
    </source>
</evidence>
<dbReference type="InterPro" id="IPR020846">
    <property type="entry name" value="MFS_dom"/>
</dbReference>
<dbReference type="PROSITE" id="PS50850">
    <property type="entry name" value="MFS"/>
    <property type="match status" value="1"/>
</dbReference>
<keyword evidence="9" id="KW-1185">Reference proteome</keyword>
<dbReference type="GO" id="GO:0005886">
    <property type="term" value="C:plasma membrane"/>
    <property type="evidence" value="ECO:0007669"/>
    <property type="project" value="UniProtKB-SubCell"/>
</dbReference>
<evidence type="ECO:0000256" key="4">
    <source>
        <dbReference type="ARBA" id="ARBA00023136"/>
    </source>
</evidence>
<feature type="transmembrane region" description="Helical" evidence="6">
    <location>
        <begin position="131"/>
        <end position="150"/>
    </location>
</feature>
<feature type="transmembrane region" description="Helical" evidence="6">
    <location>
        <begin position="356"/>
        <end position="375"/>
    </location>
</feature>
<feature type="transmembrane region" description="Helical" evidence="6">
    <location>
        <begin position="287"/>
        <end position="309"/>
    </location>
</feature>
<accession>A0A9D5U8U3</accession>
<keyword evidence="2 6" id="KW-0812">Transmembrane</keyword>
<evidence type="ECO:0000256" key="3">
    <source>
        <dbReference type="ARBA" id="ARBA00022989"/>
    </source>
</evidence>
<dbReference type="AlphaFoldDB" id="A0A9D5U8U3"/>
<dbReference type="GO" id="GO:0022857">
    <property type="term" value="F:transmembrane transporter activity"/>
    <property type="evidence" value="ECO:0007669"/>
    <property type="project" value="InterPro"/>
</dbReference>
<keyword evidence="4 6" id="KW-0472">Membrane</keyword>
<name>A0A9D5U8U3_9CELL</name>
<feature type="transmembrane region" description="Helical" evidence="6">
    <location>
        <begin position="182"/>
        <end position="203"/>
    </location>
</feature>
<gene>
    <name evidence="8" type="ORF">H9623_04890</name>
</gene>
<feature type="transmembrane region" description="Helical" evidence="6">
    <location>
        <begin position="157"/>
        <end position="176"/>
    </location>
</feature>
<dbReference type="PRINTS" id="PR01035">
    <property type="entry name" value="TCRTETA"/>
</dbReference>
<dbReference type="SUPFAM" id="SSF103473">
    <property type="entry name" value="MFS general substrate transporter"/>
    <property type="match status" value="1"/>
</dbReference>
<comment type="caution">
    <text evidence="8">The sequence shown here is derived from an EMBL/GenBank/DDBJ whole genome shotgun (WGS) entry which is preliminary data.</text>
</comment>
<organism evidence="8 9">
    <name type="scientific">Oerskovia douganii</name>
    <dbReference type="NCBI Taxonomy" id="2762210"/>
    <lineage>
        <taxon>Bacteria</taxon>
        <taxon>Bacillati</taxon>
        <taxon>Actinomycetota</taxon>
        <taxon>Actinomycetes</taxon>
        <taxon>Micrococcales</taxon>
        <taxon>Cellulomonadaceae</taxon>
        <taxon>Oerskovia</taxon>
    </lineage>
</organism>
<dbReference type="InterPro" id="IPR001958">
    <property type="entry name" value="Tet-R_TetA/multi-R_MdtG-like"/>
</dbReference>
<evidence type="ECO:0000259" key="7">
    <source>
        <dbReference type="PROSITE" id="PS50850"/>
    </source>
</evidence>
<feature type="transmembrane region" description="Helical" evidence="6">
    <location>
        <begin position="232"/>
        <end position="253"/>
    </location>
</feature>
<evidence type="ECO:0000256" key="5">
    <source>
        <dbReference type="SAM" id="MobiDB-lite"/>
    </source>
</evidence>
<feature type="transmembrane region" description="Helical" evidence="6">
    <location>
        <begin position="101"/>
        <end position="119"/>
    </location>
</feature>
<dbReference type="Proteomes" id="UP000822993">
    <property type="component" value="Unassembled WGS sequence"/>
</dbReference>
<dbReference type="Pfam" id="PF07690">
    <property type="entry name" value="MFS_1"/>
    <property type="match status" value="1"/>
</dbReference>
<proteinExistence type="predicted"/>
<evidence type="ECO:0000256" key="1">
    <source>
        <dbReference type="ARBA" id="ARBA00004651"/>
    </source>
</evidence>
<protein>
    <submittedName>
        <fullName evidence="8">MFS transporter</fullName>
    </submittedName>
</protein>
<dbReference type="InterPro" id="IPR011701">
    <property type="entry name" value="MFS"/>
</dbReference>
<dbReference type="EMBL" id="JACSPN010000004">
    <property type="protein sequence ID" value="MBE7699646.1"/>
    <property type="molecule type" value="Genomic_DNA"/>
</dbReference>
<feature type="transmembrane region" description="Helical" evidence="6">
    <location>
        <begin position="315"/>
        <end position="335"/>
    </location>
</feature>
<dbReference type="Gene3D" id="1.20.1250.20">
    <property type="entry name" value="MFS general substrate transporter like domains"/>
    <property type="match status" value="1"/>
</dbReference>
<dbReference type="InterPro" id="IPR036259">
    <property type="entry name" value="MFS_trans_sf"/>
</dbReference>
<evidence type="ECO:0000313" key="8">
    <source>
        <dbReference type="EMBL" id="MBE7699646.1"/>
    </source>
</evidence>
<keyword evidence="3 6" id="KW-1133">Transmembrane helix</keyword>
<evidence type="ECO:0000256" key="2">
    <source>
        <dbReference type="ARBA" id="ARBA00022692"/>
    </source>
</evidence>
<evidence type="ECO:0000313" key="9">
    <source>
        <dbReference type="Proteomes" id="UP000822993"/>
    </source>
</evidence>